<comment type="caution">
    <text evidence="5">The sequence shown here is derived from an EMBL/GenBank/DDBJ whole genome shotgun (WGS) entry which is preliminary data.</text>
</comment>
<dbReference type="RefSeq" id="WP_307470841.1">
    <property type="nucleotide sequence ID" value="NZ_JAUSUB010000001.1"/>
</dbReference>
<evidence type="ECO:0000256" key="3">
    <source>
        <dbReference type="SAM" id="SignalP"/>
    </source>
</evidence>
<dbReference type="EMBL" id="JAUSUB010000001">
    <property type="protein sequence ID" value="MDQ0268238.1"/>
    <property type="molecule type" value="Genomic_DNA"/>
</dbReference>
<feature type="domain" description="Antigen I/II N-terminal" evidence="4">
    <location>
        <begin position="65"/>
        <end position="151"/>
    </location>
</feature>
<reference evidence="5 6" key="1">
    <citation type="submission" date="2023-07" db="EMBL/GenBank/DDBJ databases">
        <title>Genomic Encyclopedia of Type Strains, Phase IV (KMG-IV): sequencing the most valuable type-strain genomes for metagenomic binning, comparative biology and taxonomic classification.</title>
        <authorList>
            <person name="Goeker M."/>
        </authorList>
    </citation>
    <scope>NUCLEOTIDE SEQUENCE [LARGE SCALE GENOMIC DNA]</scope>
    <source>
        <strain evidence="5 6">DSM 23494</strain>
    </source>
</reference>
<proteinExistence type="predicted"/>
<dbReference type="PROSITE" id="PS51257">
    <property type="entry name" value="PROKAR_LIPOPROTEIN"/>
    <property type="match status" value="1"/>
</dbReference>
<feature type="chain" id="PRO_5046509917" evidence="3">
    <location>
        <begin position="23"/>
        <end position="206"/>
    </location>
</feature>
<organism evidence="5 6">
    <name type="scientific">Cytobacillus purgationiresistens</name>
    <dbReference type="NCBI Taxonomy" id="863449"/>
    <lineage>
        <taxon>Bacteria</taxon>
        <taxon>Bacillati</taxon>
        <taxon>Bacillota</taxon>
        <taxon>Bacilli</taxon>
        <taxon>Bacillales</taxon>
        <taxon>Bacillaceae</taxon>
        <taxon>Cytobacillus</taxon>
    </lineage>
</organism>
<gene>
    <name evidence="5" type="ORF">J2S17_000107</name>
</gene>
<dbReference type="InterPro" id="IPR012640">
    <property type="entry name" value="Membr_lipoprot_lipid_attach_CS"/>
</dbReference>
<evidence type="ECO:0000256" key="1">
    <source>
        <dbReference type="ARBA" id="ARBA00022729"/>
    </source>
</evidence>
<feature type="region of interest" description="Disordered" evidence="2">
    <location>
        <begin position="21"/>
        <end position="46"/>
    </location>
</feature>
<sequence>MRKIWFLLLLAVFLTACSSDEATNGEKKEEPKVAEAKAEEEEKGVEVDKGLLDVEVTLPASMIEDEEIDSAISEAKEDGISDVIKNEDGSITYKMTKAQHKETMKEMETNLTEAIHELKTSDDYTSIKDVAHNKDFSEFTMEVEKETYENGFDSLATFGLGFAGMYYQIFDGAQPDNFKVKIFVKDEATQEIFDEIVYPDDLQEDE</sequence>
<accession>A0ABU0AAG9</accession>
<dbReference type="Pfam" id="PF08139">
    <property type="entry name" value="LPAM_1"/>
    <property type="match status" value="1"/>
</dbReference>
<feature type="signal peptide" evidence="3">
    <location>
        <begin position="1"/>
        <end position="22"/>
    </location>
</feature>
<dbReference type="InterPro" id="IPR041324">
    <property type="entry name" value="AgI/II_N"/>
</dbReference>
<dbReference type="Proteomes" id="UP001238088">
    <property type="component" value="Unassembled WGS sequence"/>
</dbReference>
<evidence type="ECO:0000313" key="6">
    <source>
        <dbReference type="Proteomes" id="UP001238088"/>
    </source>
</evidence>
<name>A0ABU0AAG9_9BACI</name>
<evidence type="ECO:0000313" key="5">
    <source>
        <dbReference type="EMBL" id="MDQ0268238.1"/>
    </source>
</evidence>
<protein>
    <submittedName>
        <fullName evidence="5">PBP1b-binding outer membrane lipoprotein LpoB</fullName>
    </submittedName>
</protein>
<feature type="compositionally biased region" description="Basic and acidic residues" evidence="2">
    <location>
        <begin position="24"/>
        <end position="37"/>
    </location>
</feature>
<evidence type="ECO:0000256" key="2">
    <source>
        <dbReference type="SAM" id="MobiDB-lite"/>
    </source>
</evidence>
<keyword evidence="5" id="KW-0449">Lipoprotein</keyword>
<keyword evidence="1 3" id="KW-0732">Signal</keyword>
<evidence type="ECO:0000259" key="4">
    <source>
        <dbReference type="Pfam" id="PF18652"/>
    </source>
</evidence>
<dbReference type="Pfam" id="PF18652">
    <property type="entry name" value="Adhesin_P1_N"/>
    <property type="match status" value="1"/>
</dbReference>
<keyword evidence="6" id="KW-1185">Reference proteome</keyword>